<dbReference type="PROSITE" id="PS51257">
    <property type="entry name" value="PROKAR_LIPOPROTEIN"/>
    <property type="match status" value="1"/>
</dbReference>
<feature type="region of interest" description="Disordered" evidence="1">
    <location>
        <begin position="39"/>
        <end position="66"/>
    </location>
</feature>
<name>A0AAG5DN85_ANOAO</name>
<evidence type="ECO:0000313" key="4">
    <source>
        <dbReference type="Proteomes" id="UP000075880"/>
    </source>
</evidence>
<sequence length="66" mass="7372">MAPAGKVRSAWMLVVFAACLLATNAREVDKIPVTCRSQSSYQLTETQPKRLSRRRTTESPTHNVNP</sequence>
<accession>A0AAG5DN85</accession>
<proteinExistence type="predicted"/>
<keyword evidence="2" id="KW-0732">Signal</keyword>
<reference evidence="3" key="1">
    <citation type="submission" date="2024-04" db="UniProtKB">
        <authorList>
            <consortium name="EnsemblMetazoa"/>
        </authorList>
    </citation>
    <scope>IDENTIFICATION</scope>
    <source>
        <strain evidence="3">EBRO</strain>
    </source>
</reference>
<protein>
    <submittedName>
        <fullName evidence="3">Uncharacterized protein</fullName>
    </submittedName>
</protein>
<dbReference type="AlphaFoldDB" id="A0AAG5DN85"/>
<evidence type="ECO:0000256" key="2">
    <source>
        <dbReference type="SAM" id="SignalP"/>
    </source>
</evidence>
<evidence type="ECO:0000256" key="1">
    <source>
        <dbReference type="SAM" id="MobiDB-lite"/>
    </source>
</evidence>
<feature type="chain" id="PRO_5042516555" evidence="2">
    <location>
        <begin position="26"/>
        <end position="66"/>
    </location>
</feature>
<keyword evidence="4" id="KW-1185">Reference proteome</keyword>
<dbReference type="Proteomes" id="UP000075880">
    <property type="component" value="Unassembled WGS sequence"/>
</dbReference>
<feature type="signal peptide" evidence="2">
    <location>
        <begin position="1"/>
        <end position="25"/>
    </location>
</feature>
<organism evidence="3 4">
    <name type="scientific">Anopheles atroparvus</name>
    <name type="common">European mosquito</name>
    <dbReference type="NCBI Taxonomy" id="41427"/>
    <lineage>
        <taxon>Eukaryota</taxon>
        <taxon>Metazoa</taxon>
        <taxon>Ecdysozoa</taxon>
        <taxon>Arthropoda</taxon>
        <taxon>Hexapoda</taxon>
        <taxon>Insecta</taxon>
        <taxon>Pterygota</taxon>
        <taxon>Neoptera</taxon>
        <taxon>Endopterygota</taxon>
        <taxon>Diptera</taxon>
        <taxon>Nematocera</taxon>
        <taxon>Culicoidea</taxon>
        <taxon>Culicidae</taxon>
        <taxon>Anophelinae</taxon>
        <taxon>Anopheles</taxon>
    </lineage>
</organism>
<dbReference type="EnsemblMetazoa" id="ENSAATROPT013673">
    <property type="protein sequence ID" value="ENSAATROPP012450"/>
    <property type="gene ID" value="ENSAATROPG011096"/>
</dbReference>
<evidence type="ECO:0000313" key="3">
    <source>
        <dbReference type="EnsemblMetazoa" id="ENSAATROPP012450"/>
    </source>
</evidence>